<evidence type="ECO:0000313" key="3">
    <source>
        <dbReference type="Proteomes" id="UP000239757"/>
    </source>
</evidence>
<dbReference type="GO" id="GO:0051026">
    <property type="term" value="P:chiasma assembly"/>
    <property type="evidence" value="ECO:0007669"/>
    <property type="project" value="TreeGrafter"/>
</dbReference>
<feature type="coiled-coil region" evidence="1">
    <location>
        <begin position="91"/>
        <end position="154"/>
    </location>
</feature>
<dbReference type="InterPro" id="IPR055328">
    <property type="entry name" value="HEI10-like"/>
</dbReference>
<reference evidence="2 3" key="1">
    <citation type="submission" date="2015-01" db="EMBL/GenBank/DDBJ databases">
        <title>Genome of allotetraploid Gossypium barbadense reveals genomic plasticity and fiber elongation in cotton evolution.</title>
        <authorList>
            <person name="Chen X."/>
            <person name="Liu X."/>
            <person name="Zhao B."/>
            <person name="Zheng H."/>
            <person name="Hu Y."/>
            <person name="Lu G."/>
            <person name="Yang C."/>
            <person name="Chen J."/>
            <person name="Shan C."/>
            <person name="Zhang L."/>
            <person name="Zhou Y."/>
            <person name="Wang L."/>
            <person name="Guo W."/>
            <person name="Bai Y."/>
            <person name="Ruan J."/>
            <person name="Shangguan X."/>
            <person name="Mao Y."/>
            <person name="Jiang J."/>
            <person name="Zhu Y."/>
            <person name="Lei J."/>
            <person name="Kang H."/>
            <person name="Chen S."/>
            <person name="He X."/>
            <person name="Wang R."/>
            <person name="Wang Y."/>
            <person name="Chen J."/>
            <person name="Wang L."/>
            <person name="Yu S."/>
            <person name="Wang B."/>
            <person name="Wei J."/>
            <person name="Song S."/>
            <person name="Lu X."/>
            <person name="Gao Z."/>
            <person name="Gu W."/>
            <person name="Deng X."/>
            <person name="Ma D."/>
            <person name="Wang S."/>
            <person name="Liang W."/>
            <person name="Fang L."/>
            <person name="Cai C."/>
            <person name="Zhu X."/>
            <person name="Zhou B."/>
            <person name="Zhang Y."/>
            <person name="Chen Z."/>
            <person name="Xu S."/>
            <person name="Zhu R."/>
            <person name="Wang S."/>
            <person name="Zhang T."/>
            <person name="Zhao G."/>
        </authorList>
    </citation>
    <scope>NUCLEOTIDE SEQUENCE [LARGE SCALE GENOMIC DNA]</scope>
    <source>
        <strain evidence="3">cv. Xinhai21</strain>
        <tissue evidence="2">Leaf</tissue>
    </source>
</reference>
<dbReference type="EMBL" id="KZ666266">
    <property type="protein sequence ID" value="PPR95515.1"/>
    <property type="molecule type" value="Genomic_DNA"/>
</dbReference>
<proteinExistence type="predicted"/>
<dbReference type="AlphaFoldDB" id="A0A2P5WWP8"/>
<name>A0A2P5WWP8_GOSBA</name>
<evidence type="ECO:0000256" key="1">
    <source>
        <dbReference type="SAM" id="Coils"/>
    </source>
</evidence>
<keyword evidence="1" id="KW-0175">Coiled coil</keyword>
<evidence type="ECO:0000313" key="2">
    <source>
        <dbReference type="EMBL" id="PPR95515.1"/>
    </source>
</evidence>
<protein>
    <submittedName>
        <fullName evidence="2">Uncharacterized protein</fullName>
    </submittedName>
</protein>
<organism evidence="2 3">
    <name type="scientific">Gossypium barbadense</name>
    <name type="common">Sea Island cotton</name>
    <name type="synonym">Hibiscus barbadensis</name>
    <dbReference type="NCBI Taxonomy" id="3634"/>
    <lineage>
        <taxon>Eukaryota</taxon>
        <taxon>Viridiplantae</taxon>
        <taxon>Streptophyta</taxon>
        <taxon>Embryophyta</taxon>
        <taxon>Tracheophyta</taxon>
        <taxon>Spermatophyta</taxon>
        <taxon>Magnoliopsida</taxon>
        <taxon>eudicotyledons</taxon>
        <taxon>Gunneridae</taxon>
        <taxon>Pentapetalae</taxon>
        <taxon>rosids</taxon>
        <taxon>malvids</taxon>
        <taxon>Malvales</taxon>
        <taxon>Malvaceae</taxon>
        <taxon>Malvoideae</taxon>
        <taxon>Gossypium</taxon>
    </lineage>
</organism>
<dbReference type="PANTHER" id="PTHR47384:SF2">
    <property type="entry name" value="E3 UBIQUITIN-PROTEIN LIGASE CCNB1IP1 HOMOLOG"/>
    <property type="match status" value="1"/>
</dbReference>
<accession>A0A2P5WWP8</accession>
<dbReference type="PANTHER" id="PTHR47384">
    <property type="entry name" value="E3 UBIQUITIN-PROTEIN LIGASE CCNB1IP1 HOMOLOG"/>
    <property type="match status" value="1"/>
</dbReference>
<dbReference type="Proteomes" id="UP000239757">
    <property type="component" value="Unassembled WGS sequence"/>
</dbReference>
<sequence>MIKKQIGKDDESKIHGHDAVCPVCDQVLSKSLMKPVDINPNDEWIKKAMAGVPPPICILYIQDEENSSVLAKMRGNAKKFSEKLVQVHTAYQNLGKRCQMIEQEIESLSKEKQELQEKFSENSRAVYIFFFYHKRKVDEMYDQLRSKYQSLKRSTIQHANNFYARNEPGLFTNPATNMMDSKDPIRRGLERMYGQRDRTVQPLVLFDISSGSPAMQADIPHSNCTNEVAADMNIEVEFAGNVVVNVNFTF</sequence>
<dbReference type="OrthoDB" id="441210at2759"/>
<gene>
    <name evidence="2" type="ORF">GOBAR_AA25156</name>
</gene>